<dbReference type="InterPro" id="IPR019775">
    <property type="entry name" value="WD40_repeat_CS"/>
</dbReference>
<dbReference type="InterPro" id="IPR015943">
    <property type="entry name" value="WD40/YVTN_repeat-like_dom_sf"/>
</dbReference>
<accession>D8LI41</accession>
<keyword evidence="1 3" id="KW-0853">WD repeat</keyword>
<feature type="region of interest" description="Disordered" evidence="4">
    <location>
        <begin position="430"/>
        <end position="489"/>
    </location>
</feature>
<feature type="repeat" description="WD" evidence="3">
    <location>
        <begin position="1207"/>
        <end position="1248"/>
    </location>
</feature>
<dbReference type="SMART" id="SM01026">
    <property type="entry name" value="Beach"/>
    <property type="match status" value="1"/>
</dbReference>
<dbReference type="SUPFAM" id="SSF50729">
    <property type="entry name" value="PH domain-like"/>
    <property type="match status" value="1"/>
</dbReference>
<dbReference type="PROSITE" id="PS51783">
    <property type="entry name" value="PH_BEACH"/>
    <property type="match status" value="1"/>
</dbReference>
<dbReference type="InterPro" id="IPR000409">
    <property type="entry name" value="BEACH_dom"/>
</dbReference>
<dbReference type="PROSITE" id="PS00678">
    <property type="entry name" value="WD_REPEATS_1"/>
    <property type="match status" value="1"/>
</dbReference>
<proteinExistence type="predicted"/>
<feature type="repeat" description="WD" evidence="3">
    <location>
        <begin position="1263"/>
        <end position="1304"/>
    </location>
</feature>
<dbReference type="Pfam" id="PF02138">
    <property type="entry name" value="Beach"/>
    <property type="match status" value="1"/>
</dbReference>
<dbReference type="InterPro" id="IPR023362">
    <property type="entry name" value="PH-BEACH_dom"/>
</dbReference>
<feature type="compositionally biased region" description="Gly residues" evidence="4">
    <location>
        <begin position="563"/>
        <end position="572"/>
    </location>
</feature>
<feature type="compositionally biased region" description="Basic and acidic residues" evidence="4">
    <location>
        <begin position="608"/>
        <end position="619"/>
    </location>
</feature>
<dbReference type="SUPFAM" id="SSF81837">
    <property type="entry name" value="BEACH domain"/>
    <property type="match status" value="1"/>
</dbReference>
<dbReference type="SUPFAM" id="SSF50978">
    <property type="entry name" value="WD40 repeat-like"/>
    <property type="match status" value="1"/>
</dbReference>
<dbReference type="PROSITE" id="PS50082">
    <property type="entry name" value="WD_REPEATS_2"/>
    <property type="match status" value="2"/>
</dbReference>
<gene>
    <name evidence="7" type="ORF">Esi_0201_0047</name>
</gene>
<keyword evidence="8" id="KW-1185">Reference proteome</keyword>
<evidence type="ECO:0000256" key="2">
    <source>
        <dbReference type="ARBA" id="ARBA00022737"/>
    </source>
</evidence>
<dbReference type="PROSITE" id="PS50197">
    <property type="entry name" value="BEACH"/>
    <property type="match status" value="1"/>
</dbReference>
<dbReference type="Gene3D" id="2.130.10.10">
    <property type="entry name" value="YVTN repeat-like/Quinoprotein amine dehydrogenase"/>
    <property type="match status" value="1"/>
</dbReference>
<evidence type="ECO:0000259" key="6">
    <source>
        <dbReference type="PROSITE" id="PS51783"/>
    </source>
</evidence>
<feature type="region of interest" description="Disordered" evidence="4">
    <location>
        <begin position="208"/>
        <end position="233"/>
    </location>
</feature>
<organism evidence="7 8">
    <name type="scientific">Ectocarpus siliculosus</name>
    <name type="common">Brown alga</name>
    <name type="synonym">Conferva siliculosa</name>
    <dbReference type="NCBI Taxonomy" id="2880"/>
    <lineage>
        <taxon>Eukaryota</taxon>
        <taxon>Sar</taxon>
        <taxon>Stramenopiles</taxon>
        <taxon>Ochrophyta</taxon>
        <taxon>PX clade</taxon>
        <taxon>Phaeophyceae</taxon>
        <taxon>Ectocarpales</taxon>
        <taxon>Ectocarpaceae</taxon>
        <taxon>Ectocarpus</taxon>
    </lineage>
</organism>
<evidence type="ECO:0000259" key="5">
    <source>
        <dbReference type="PROSITE" id="PS50197"/>
    </source>
</evidence>
<feature type="region of interest" description="Disordered" evidence="4">
    <location>
        <begin position="1"/>
        <end position="28"/>
    </location>
</feature>
<feature type="compositionally biased region" description="Basic and acidic residues" evidence="4">
    <location>
        <begin position="502"/>
        <end position="513"/>
    </location>
</feature>
<dbReference type="PANTHER" id="PTHR13743">
    <property type="entry name" value="BEIGE/BEACH-RELATED"/>
    <property type="match status" value="1"/>
</dbReference>
<feature type="domain" description="BEACH" evidence="5">
    <location>
        <begin position="774"/>
        <end position="1073"/>
    </location>
</feature>
<dbReference type="InterPro" id="IPR036372">
    <property type="entry name" value="BEACH_dom_sf"/>
</dbReference>
<evidence type="ECO:0000256" key="1">
    <source>
        <dbReference type="ARBA" id="ARBA00022574"/>
    </source>
</evidence>
<evidence type="ECO:0008006" key="9">
    <source>
        <dbReference type="Google" id="ProtNLM"/>
    </source>
</evidence>
<dbReference type="Pfam" id="PF00400">
    <property type="entry name" value="WD40"/>
    <property type="match status" value="2"/>
</dbReference>
<evidence type="ECO:0000256" key="4">
    <source>
        <dbReference type="SAM" id="MobiDB-lite"/>
    </source>
</evidence>
<dbReference type="Gene3D" id="1.10.1540.10">
    <property type="entry name" value="BEACH domain"/>
    <property type="match status" value="1"/>
</dbReference>
<feature type="compositionally biased region" description="Basic and acidic residues" evidence="4">
    <location>
        <begin position="220"/>
        <end position="233"/>
    </location>
</feature>
<dbReference type="InterPro" id="IPR011993">
    <property type="entry name" value="PH-like_dom_sf"/>
</dbReference>
<name>D8LI41_ECTSI</name>
<dbReference type="InterPro" id="IPR050865">
    <property type="entry name" value="BEACH_Domain"/>
</dbReference>
<dbReference type="FunFam" id="1.10.1540.10:FF:000001">
    <property type="entry name" value="neurobeachin isoform X1"/>
    <property type="match status" value="1"/>
</dbReference>
<feature type="compositionally biased region" description="Low complexity" evidence="4">
    <location>
        <begin position="635"/>
        <end position="645"/>
    </location>
</feature>
<feature type="region of interest" description="Disordered" evidence="4">
    <location>
        <begin position="342"/>
        <end position="364"/>
    </location>
</feature>
<dbReference type="InParanoid" id="D8LI41"/>
<feature type="region of interest" description="Disordered" evidence="4">
    <location>
        <begin position="501"/>
        <end position="645"/>
    </location>
</feature>
<dbReference type="CDD" id="cd06071">
    <property type="entry name" value="Beach"/>
    <property type="match status" value="1"/>
</dbReference>
<dbReference type="EMBL" id="FN649753">
    <property type="protein sequence ID" value="CBN79377.1"/>
    <property type="molecule type" value="Genomic_DNA"/>
</dbReference>
<sequence length="1371" mass="142867">MLEPPPPPLVDGGGAEGGGGGGGGSALYPAADEEAAAEGTRAQAFALWLTGGGQEVAMKEGFERATERSYTLIPHVSSVEGLTAALSRAELAANGGGYGYGAAASGPGSSALSRLGSGVGGALGALAAGPNRKTITVDRAIQRADMIARTYERVATSHGRWVWTGADDLAWASRRWRVQLSGLRGKVSLWEGGLFGRLMCSPEAITALRPGTDGGQDGVDGERYKLDMDEGPERSRLQLRPNRDFYDTYEVMAPALPAASTAAPAAAGVAQEAAAAADTQGAPSSSAAAMATTDNEPSASVAAVAAAATAAAVVTSPIVPSVAAGAGNEVSPPAAGSAGAAAVAAAKSPDRPVPPPLSPSTNVASVGKSVVRGGGQVADIAALVRSMSVSVGVGGKGGPKRKQQLTSVFDLDDTDCSALLELEELRLEVEDAPDGAEDESFRQPSDSTDADLRSPVDNADRLSPSLGSEGARQVPPTPASQSEGGSIAEVGDGEIGAAARRAGVEHGGRDRSPGRGFSLGESDLMDGDTSEMSALDDDHTVHGSEISGLDAQDMDEADEESGEGGGGSGGVCPAGSSVAGRGRSPRRATAQKESGSAGEGGVGGARAAELKQGHGRDSMEPPEASGDGLGGTTEAPTSSGVGSTTTATAMSTATTPAAPAGPGTLARKEGWSDRELLQGLMKPEDNPAIAAHDRFALDHVHAVYKRRYQLRDCGLEIFDVLGRSILVSFAARVQQEEVLTFLLARGLPASIFAKGKHKLRLASGSSHAQARAAYKKFMQAERISWTKKWQSGRCTNFAYLMALNTLAGRSFNDLTQYPVFPWVLCDYVSEELDLENPRVYRDLSKPMGAIGETRARQFRERYEAVIEAAEETGQDPNPPPFHYGTHYSCAGYILHYLLRLEPFTKLALALQGGRFDKADRLFRDVRSSWESASRENLQDVRELTPEFFNLPEFLVNSNEFDFGFTQKGQGVHDVVLPPWAKGDPAEFIRLHRKALESPHVSKNLHSWIGLIFGCKQRGPEAVEAQNVFVHLTYEGEVDIDSIQDPLLRDAALAQIHNFGQTPSLVLKKAHPQRELPPVVRISGADGSRTADPAAVEWHTTLTPPLCIVGAPDAVALRPVALSNIGSSWQCNVGGAVGVAGGAGVGDARIIRDKIAGVGVGAIMLPKSPDKYLRFGGPSRGVSFFQTAGGGTASSSKATPDRLLSSHESLHLTAVTAAACSVDGSLLLTGALDGTCRLWSVVTLQSRSSGLGQVSRMLDLAASLGRHAGPVTCATVCMGSGSAVTGGADGKVLVWDIRRKNFVRELPGHRSGISSVEINKTNGNVVTLSGSELRVWNVNGRLLASCSVTALRRGAPPTCAVSTNCPDWQEIF</sequence>
<feature type="compositionally biased region" description="Basic and acidic residues" evidence="4">
    <location>
        <begin position="450"/>
        <end position="460"/>
    </location>
</feature>
<feature type="compositionally biased region" description="Acidic residues" evidence="4">
    <location>
        <begin position="552"/>
        <end position="562"/>
    </location>
</feature>
<dbReference type="SMART" id="SM00320">
    <property type="entry name" value="WD40"/>
    <property type="match status" value="3"/>
</dbReference>
<dbReference type="EMBL" id="FN648378">
    <property type="protein sequence ID" value="CBN79377.1"/>
    <property type="molecule type" value="Genomic_DNA"/>
</dbReference>
<protein>
    <recommendedName>
        <fullName evidence="9">BEACH domain-containing protein</fullName>
    </recommendedName>
</protein>
<reference evidence="7 8" key="1">
    <citation type="journal article" date="2010" name="Nature">
        <title>The Ectocarpus genome and the independent evolution of multicellularity in brown algae.</title>
        <authorList>
            <person name="Cock J.M."/>
            <person name="Sterck L."/>
            <person name="Rouze P."/>
            <person name="Scornet D."/>
            <person name="Allen A.E."/>
            <person name="Amoutzias G."/>
            <person name="Anthouard V."/>
            <person name="Artiguenave F."/>
            <person name="Aury J.M."/>
            <person name="Badger J.H."/>
            <person name="Beszteri B."/>
            <person name="Billiau K."/>
            <person name="Bonnet E."/>
            <person name="Bothwell J.H."/>
            <person name="Bowler C."/>
            <person name="Boyen C."/>
            <person name="Brownlee C."/>
            <person name="Carrano C.J."/>
            <person name="Charrier B."/>
            <person name="Cho G.Y."/>
            <person name="Coelho S.M."/>
            <person name="Collen J."/>
            <person name="Corre E."/>
            <person name="Da Silva C."/>
            <person name="Delage L."/>
            <person name="Delaroque N."/>
            <person name="Dittami S.M."/>
            <person name="Doulbeau S."/>
            <person name="Elias M."/>
            <person name="Farnham G."/>
            <person name="Gachon C.M."/>
            <person name="Gschloessl B."/>
            <person name="Heesch S."/>
            <person name="Jabbari K."/>
            <person name="Jubin C."/>
            <person name="Kawai H."/>
            <person name="Kimura K."/>
            <person name="Kloareg B."/>
            <person name="Kupper F.C."/>
            <person name="Lang D."/>
            <person name="Le Bail A."/>
            <person name="Leblanc C."/>
            <person name="Lerouge P."/>
            <person name="Lohr M."/>
            <person name="Lopez P.J."/>
            <person name="Martens C."/>
            <person name="Maumus F."/>
            <person name="Michel G."/>
            <person name="Miranda-Saavedra D."/>
            <person name="Morales J."/>
            <person name="Moreau H."/>
            <person name="Motomura T."/>
            <person name="Nagasato C."/>
            <person name="Napoli C.A."/>
            <person name="Nelson D.R."/>
            <person name="Nyvall-Collen P."/>
            <person name="Peters A.F."/>
            <person name="Pommier C."/>
            <person name="Potin P."/>
            <person name="Poulain J."/>
            <person name="Quesneville H."/>
            <person name="Read B."/>
            <person name="Rensing S.A."/>
            <person name="Ritter A."/>
            <person name="Rousvoal S."/>
            <person name="Samanta M."/>
            <person name="Samson G."/>
            <person name="Schroeder D.C."/>
            <person name="Segurens B."/>
            <person name="Strittmatter M."/>
            <person name="Tonon T."/>
            <person name="Tregear J.W."/>
            <person name="Valentin K."/>
            <person name="von Dassow P."/>
            <person name="Yamagishi T."/>
            <person name="Van de Peer Y."/>
            <person name="Wincker P."/>
        </authorList>
    </citation>
    <scope>NUCLEOTIDE SEQUENCE [LARGE SCALE GENOMIC DNA]</scope>
    <source>
        <strain evidence="8">Ec32 / CCAP1310/4</strain>
    </source>
</reference>
<keyword evidence="2" id="KW-0677">Repeat</keyword>
<dbReference type="STRING" id="2880.D8LI41"/>
<evidence type="ECO:0000313" key="7">
    <source>
        <dbReference type="EMBL" id="CBN79377.1"/>
    </source>
</evidence>
<dbReference type="Pfam" id="PF14844">
    <property type="entry name" value="PH_BEACH"/>
    <property type="match status" value="1"/>
</dbReference>
<dbReference type="PANTHER" id="PTHR13743:SF146">
    <property type="entry name" value="WD REPEAT AND FYVE DOMAIN-CONTAINING PROTEIN 3"/>
    <property type="match status" value="1"/>
</dbReference>
<dbReference type="eggNOG" id="KOG1786">
    <property type="taxonomic scope" value="Eukaryota"/>
</dbReference>
<feature type="compositionally biased region" description="Gly residues" evidence="4">
    <location>
        <begin position="11"/>
        <end position="25"/>
    </location>
</feature>
<dbReference type="OrthoDB" id="26681at2759"/>
<dbReference type="Gene3D" id="2.30.29.30">
    <property type="entry name" value="Pleckstrin-homology domain (PH domain)/Phosphotyrosine-binding domain (PTB)"/>
    <property type="match status" value="1"/>
</dbReference>
<evidence type="ECO:0000256" key="3">
    <source>
        <dbReference type="PROSITE-ProRule" id="PRU00221"/>
    </source>
</evidence>
<evidence type="ECO:0000313" key="8">
    <source>
        <dbReference type="Proteomes" id="UP000002630"/>
    </source>
</evidence>
<dbReference type="InterPro" id="IPR001680">
    <property type="entry name" value="WD40_rpt"/>
</dbReference>
<feature type="domain" description="BEACH-type PH" evidence="6">
    <location>
        <begin position="646"/>
        <end position="743"/>
    </location>
</feature>
<dbReference type="Proteomes" id="UP000002630">
    <property type="component" value="Linkage Group LG28"/>
</dbReference>
<dbReference type="InterPro" id="IPR036322">
    <property type="entry name" value="WD40_repeat_dom_sf"/>
</dbReference>